<dbReference type="Gene3D" id="3.50.30.40">
    <property type="entry name" value="Ribonuclease E inhibitor RraA/RraA-like"/>
    <property type="match status" value="1"/>
</dbReference>
<dbReference type="AlphaFoldDB" id="A0A4Q7NM99"/>
<organism evidence="6 7">
    <name type="scientific">Pigmentiphaga kullae</name>
    <dbReference type="NCBI Taxonomy" id="151784"/>
    <lineage>
        <taxon>Bacteria</taxon>
        <taxon>Pseudomonadati</taxon>
        <taxon>Pseudomonadota</taxon>
        <taxon>Betaproteobacteria</taxon>
        <taxon>Burkholderiales</taxon>
        <taxon>Alcaligenaceae</taxon>
        <taxon>Pigmentiphaga</taxon>
    </lineage>
</organism>
<dbReference type="GO" id="GO:0046872">
    <property type="term" value="F:metal ion binding"/>
    <property type="evidence" value="ECO:0007669"/>
    <property type="project" value="UniProtKB-KW"/>
</dbReference>
<evidence type="ECO:0000313" key="7">
    <source>
        <dbReference type="Proteomes" id="UP000292445"/>
    </source>
</evidence>
<evidence type="ECO:0000256" key="1">
    <source>
        <dbReference type="ARBA" id="ARBA00001968"/>
    </source>
</evidence>
<comment type="caution">
    <text evidence="6">The sequence shown here is derived from an EMBL/GenBank/DDBJ whole genome shotgun (WGS) entry which is preliminary data.</text>
</comment>
<evidence type="ECO:0000256" key="3">
    <source>
        <dbReference type="ARBA" id="ARBA00029596"/>
    </source>
</evidence>
<keyword evidence="7" id="KW-1185">Reference proteome</keyword>
<proteinExistence type="predicted"/>
<dbReference type="InterPro" id="IPR005493">
    <property type="entry name" value="RraA/RraA-like"/>
</dbReference>
<dbReference type="CDD" id="cd16841">
    <property type="entry name" value="RraA_family"/>
    <property type="match status" value="1"/>
</dbReference>
<evidence type="ECO:0000256" key="4">
    <source>
        <dbReference type="ARBA" id="ARBA00030169"/>
    </source>
</evidence>
<comment type="cofactor">
    <cofactor evidence="1">
        <name>a divalent metal cation</name>
        <dbReference type="ChEBI" id="CHEBI:60240"/>
    </cofactor>
</comment>
<keyword evidence="5" id="KW-0460">Magnesium</keyword>
<dbReference type="Proteomes" id="UP000292445">
    <property type="component" value="Unassembled WGS sequence"/>
</dbReference>
<keyword evidence="5" id="KW-0479">Metal-binding</keyword>
<dbReference type="PANTHER" id="PTHR33254">
    <property type="entry name" value="4-HYDROXY-4-METHYL-2-OXOGLUTARATE ALDOLASE 3-RELATED"/>
    <property type="match status" value="1"/>
</dbReference>
<dbReference type="SUPFAM" id="SSF89562">
    <property type="entry name" value="RraA-like"/>
    <property type="match status" value="1"/>
</dbReference>
<sequence length="210" mass="21568">MSPDTDAVAALCALLRQASAAAAYEAMERGGHMSPTLSALVAGVLCTGPAYTVRAPAGYGDEIVRAADEAPPGSVIVIDVGPAPDACTWGGTGTVVAQRRGVSGVVSNGRVRDLAEIRRARFPVFARGAVATGWSGGRRGETGVPVSVGGRVVQAGDVLCADDDGIVVIPRAGAAPFLERLRARLDFEREAARIVDEGGRYADVMARKPA</sequence>
<reference evidence="6 7" key="1">
    <citation type="submission" date="2019-02" db="EMBL/GenBank/DDBJ databases">
        <title>Genomic Encyclopedia of Type Strains, Phase IV (KMG-IV): sequencing the most valuable type-strain genomes for metagenomic binning, comparative biology and taxonomic classification.</title>
        <authorList>
            <person name="Goeker M."/>
        </authorList>
    </citation>
    <scope>NUCLEOTIDE SEQUENCE [LARGE SCALE GENOMIC DNA]</scope>
    <source>
        <strain evidence="6 7">K24</strain>
    </source>
</reference>
<accession>A0A4Q7NM99</accession>
<dbReference type="RefSeq" id="WP_165404528.1">
    <property type="nucleotide sequence ID" value="NZ_SGXC01000001.1"/>
</dbReference>
<evidence type="ECO:0000256" key="2">
    <source>
        <dbReference type="ARBA" id="ARBA00016549"/>
    </source>
</evidence>
<feature type="binding site" evidence="5">
    <location>
        <position position="112"/>
    </location>
    <ligand>
        <name>substrate</name>
    </ligand>
</feature>
<dbReference type="InterPro" id="IPR036704">
    <property type="entry name" value="RraA/RraA-like_sf"/>
</dbReference>
<evidence type="ECO:0000256" key="5">
    <source>
        <dbReference type="PIRSR" id="PIRSR605493-1"/>
    </source>
</evidence>
<name>A0A4Q7NM99_9BURK</name>
<feature type="binding site" evidence="5">
    <location>
        <position position="113"/>
    </location>
    <ligand>
        <name>Mg(2+)</name>
        <dbReference type="ChEBI" id="CHEBI:18420"/>
    </ligand>
</feature>
<evidence type="ECO:0000313" key="6">
    <source>
        <dbReference type="EMBL" id="RZS86142.1"/>
    </source>
</evidence>
<dbReference type="PANTHER" id="PTHR33254:SF4">
    <property type="entry name" value="4-HYDROXY-4-METHYL-2-OXOGLUTARATE ALDOLASE 3-RELATED"/>
    <property type="match status" value="1"/>
</dbReference>
<dbReference type="Pfam" id="PF03737">
    <property type="entry name" value="RraA-like"/>
    <property type="match status" value="1"/>
</dbReference>
<gene>
    <name evidence="6" type="ORF">EV675_2176</name>
</gene>
<comment type="cofactor">
    <cofactor evidence="5">
        <name>Mg(2+)</name>
        <dbReference type="ChEBI" id="CHEBI:18420"/>
    </cofactor>
</comment>
<protein>
    <recommendedName>
        <fullName evidence="2">Putative 4-hydroxy-4-methyl-2-oxoglutarate aldolase</fullName>
    </recommendedName>
    <alternativeName>
        <fullName evidence="3">Regulator of ribonuclease activity homolog</fullName>
    </alternativeName>
    <alternativeName>
        <fullName evidence="4">RraA-like protein</fullName>
    </alternativeName>
</protein>
<dbReference type="EMBL" id="SGXC01000001">
    <property type="protein sequence ID" value="RZS86142.1"/>
    <property type="molecule type" value="Genomic_DNA"/>
</dbReference>